<dbReference type="RefSeq" id="WP_148566913.1">
    <property type="nucleotide sequence ID" value="NZ_RXYA01000006.1"/>
</dbReference>
<evidence type="ECO:0000259" key="15">
    <source>
        <dbReference type="Pfam" id="PF08544"/>
    </source>
</evidence>
<dbReference type="HAMAP" id="MF_00384">
    <property type="entry name" value="Homoser_kinase"/>
    <property type="match status" value="1"/>
</dbReference>
<dbReference type="PRINTS" id="PR00958">
    <property type="entry name" value="HOMSERKINASE"/>
</dbReference>
<evidence type="ECO:0000256" key="1">
    <source>
        <dbReference type="ARBA" id="ARBA00005015"/>
    </source>
</evidence>
<dbReference type="InterPro" id="IPR036554">
    <property type="entry name" value="GHMP_kinase_C_sf"/>
</dbReference>
<evidence type="ECO:0000256" key="3">
    <source>
        <dbReference type="ARBA" id="ARBA00012078"/>
    </source>
</evidence>
<dbReference type="PROSITE" id="PS00627">
    <property type="entry name" value="GHMP_KINASES_ATP"/>
    <property type="match status" value="1"/>
</dbReference>
<dbReference type="Proteomes" id="UP000616595">
    <property type="component" value="Unassembled WGS sequence"/>
</dbReference>
<dbReference type="EC" id="2.7.1.39" evidence="3 13"/>
<keyword evidence="13" id="KW-0963">Cytoplasm</keyword>
<dbReference type="InterPro" id="IPR014721">
    <property type="entry name" value="Ribsml_uS5_D2-typ_fold_subgr"/>
</dbReference>
<organism evidence="16 17">
    <name type="scientific">Acetobacterium paludosum</name>
    <dbReference type="NCBI Taxonomy" id="52693"/>
    <lineage>
        <taxon>Bacteria</taxon>
        <taxon>Bacillati</taxon>
        <taxon>Bacillota</taxon>
        <taxon>Clostridia</taxon>
        <taxon>Eubacteriales</taxon>
        <taxon>Eubacteriaceae</taxon>
        <taxon>Acetobacterium</taxon>
    </lineage>
</organism>
<evidence type="ECO:0000256" key="6">
    <source>
        <dbReference type="ARBA" id="ARBA00022679"/>
    </source>
</evidence>
<keyword evidence="6 13" id="KW-0808">Transferase</keyword>
<dbReference type="OrthoDB" id="9769912at2"/>
<evidence type="ECO:0000256" key="4">
    <source>
        <dbReference type="ARBA" id="ARBA00017858"/>
    </source>
</evidence>
<reference evidence="16" key="2">
    <citation type="submission" date="2020-10" db="EMBL/GenBank/DDBJ databases">
        <title>Comparative genomics of the Acetobacterium genus.</title>
        <authorList>
            <person name="Marshall C."/>
            <person name="May H."/>
            <person name="Norman S."/>
        </authorList>
    </citation>
    <scope>NUCLEOTIDE SEQUENCE</scope>
    <source>
        <strain evidence="16">DER-2019</strain>
    </source>
</reference>
<dbReference type="InterPro" id="IPR020568">
    <property type="entry name" value="Ribosomal_Su5_D2-typ_SF"/>
</dbReference>
<dbReference type="InterPro" id="IPR013750">
    <property type="entry name" value="GHMP_kinase_C_dom"/>
</dbReference>
<proteinExistence type="inferred from homology"/>
<evidence type="ECO:0000259" key="14">
    <source>
        <dbReference type="Pfam" id="PF00288"/>
    </source>
</evidence>
<dbReference type="GO" id="GO:0005524">
    <property type="term" value="F:ATP binding"/>
    <property type="evidence" value="ECO:0007669"/>
    <property type="project" value="UniProtKB-UniRule"/>
</dbReference>
<keyword evidence="8 13" id="KW-0547">Nucleotide-binding</keyword>
<comment type="caution">
    <text evidence="16">The sequence shown here is derived from an EMBL/GenBank/DDBJ whole genome shotgun (WGS) entry which is preliminary data.</text>
</comment>
<feature type="binding site" evidence="13">
    <location>
        <begin position="83"/>
        <end position="93"/>
    </location>
    <ligand>
        <name>ATP</name>
        <dbReference type="ChEBI" id="CHEBI:30616"/>
    </ligand>
</feature>
<evidence type="ECO:0000256" key="7">
    <source>
        <dbReference type="ARBA" id="ARBA00022697"/>
    </source>
</evidence>
<feature type="domain" description="GHMP kinase N-terminal" evidence="14">
    <location>
        <begin position="54"/>
        <end position="136"/>
    </location>
</feature>
<dbReference type="SUPFAM" id="SSF54211">
    <property type="entry name" value="Ribosomal protein S5 domain 2-like"/>
    <property type="match status" value="1"/>
</dbReference>
<comment type="function">
    <text evidence="12 13">Catalyzes the ATP-dependent phosphorylation of L-homoserine to L-homoserine phosphate.</text>
</comment>
<reference evidence="16" key="1">
    <citation type="submission" date="2019-10" db="EMBL/GenBank/DDBJ databases">
        <authorList>
            <person name="Ross D.E."/>
            <person name="Gulliver D."/>
        </authorList>
    </citation>
    <scope>NUCLEOTIDE SEQUENCE</scope>
    <source>
        <strain evidence="16">DER-2019</strain>
    </source>
</reference>
<evidence type="ECO:0000313" key="17">
    <source>
        <dbReference type="Proteomes" id="UP000616595"/>
    </source>
</evidence>
<evidence type="ECO:0000256" key="8">
    <source>
        <dbReference type="ARBA" id="ARBA00022741"/>
    </source>
</evidence>
<keyword evidence="7 13" id="KW-0791">Threonine biosynthesis</keyword>
<dbReference type="Gene3D" id="3.30.70.890">
    <property type="entry name" value="GHMP kinase, C-terminal domain"/>
    <property type="match status" value="1"/>
</dbReference>
<dbReference type="Gene3D" id="3.30.230.10">
    <property type="match status" value="1"/>
</dbReference>
<evidence type="ECO:0000256" key="10">
    <source>
        <dbReference type="ARBA" id="ARBA00022840"/>
    </source>
</evidence>
<keyword evidence="17" id="KW-1185">Reference proteome</keyword>
<dbReference type="EMBL" id="WJBD01000017">
    <property type="protein sequence ID" value="MBC3889307.1"/>
    <property type="molecule type" value="Genomic_DNA"/>
</dbReference>
<dbReference type="InterPro" id="IPR006204">
    <property type="entry name" value="GHMP_kinase_N_dom"/>
</dbReference>
<dbReference type="PANTHER" id="PTHR20861:SF1">
    <property type="entry name" value="HOMOSERINE KINASE"/>
    <property type="match status" value="1"/>
</dbReference>
<evidence type="ECO:0000256" key="2">
    <source>
        <dbReference type="ARBA" id="ARBA00007370"/>
    </source>
</evidence>
<feature type="domain" description="GHMP kinase C-terminal" evidence="15">
    <location>
        <begin position="201"/>
        <end position="256"/>
    </location>
</feature>
<name>A0A923HXB6_9FIRM</name>
<dbReference type="InterPro" id="IPR006203">
    <property type="entry name" value="GHMP_knse_ATP-bd_CS"/>
</dbReference>
<evidence type="ECO:0000256" key="9">
    <source>
        <dbReference type="ARBA" id="ARBA00022777"/>
    </source>
</evidence>
<dbReference type="Pfam" id="PF00288">
    <property type="entry name" value="GHMP_kinases_N"/>
    <property type="match status" value="1"/>
</dbReference>
<keyword evidence="9 13" id="KW-0418">Kinase</keyword>
<dbReference type="PANTHER" id="PTHR20861">
    <property type="entry name" value="HOMOSERINE/4-DIPHOSPHOCYTIDYL-2-C-METHYL-D-ERYTHRITOL KINASE"/>
    <property type="match status" value="1"/>
</dbReference>
<evidence type="ECO:0000256" key="11">
    <source>
        <dbReference type="ARBA" id="ARBA00049375"/>
    </source>
</evidence>
<comment type="subcellular location">
    <subcellularLocation>
        <location evidence="13">Cytoplasm</location>
    </subcellularLocation>
</comment>
<dbReference type="NCBIfam" id="TIGR00191">
    <property type="entry name" value="thrB"/>
    <property type="match status" value="1"/>
</dbReference>
<keyword evidence="5 13" id="KW-0028">Amino-acid biosynthesis</keyword>
<dbReference type="GO" id="GO:0004413">
    <property type="term" value="F:homoserine kinase activity"/>
    <property type="evidence" value="ECO:0007669"/>
    <property type="project" value="UniProtKB-UniRule"/>
</dbReference>
<evidence type="ECO:0000256" key="12">
    <source>
        <dbReference type="ARBA" id="ARBA00049954"/>
    </source>
</evidence>
<keyword evidence="10 13" id="KW-0067">ATP-binding</keyword>
<evidence type="ECO:0000256" key="5">
    <source>
        <dbReference type="ARBA" id="ARBA00022605"/>
    </source>
</evidence>
<evidence type="ECO:0000256" key="13">
    <source>
        <dbReference type="HAMAP-Rule" id="MF_00384"/>
    </source>
</evidence>
<protein>
    <recommendedName>
        <fullName evidence="4 13">Homoserine kinase</fullName>
        <shortName evidence="13">HK</shortName>
        <shortName evidence="13">HSK</shortName>
        <ecNumber evidence="3 13">2.7.1.39</ecNumber>
    </recommendedName>
</protein>
<dbReference type="Pfam" id="PF08544">
    <property type="entry name" value="GHMP_kinases_C"/>
    <property type="match status" value="1"/>
</dbReference>
<dbReference type="GO" id="GO:0005737">
    <property type="term" value="C:cytoplasm"/>
    <property type="evidence" value="ECO:0007669"/>
    <property type="project" value="UniProtKB-SubCell"/>
</dbReference>
<evidence type="ECO:0000313" key="16">
    <source>
        <dbReference type="EMBL" id="MBC3889307.1"/>
    </source>
</evidence>
<comment type="similarity">
    <text evidence="2 13">Belongs to the GHMP kinase family. Homoserine kinase subfamily.</text>
</comment>
<accession>A0A923HXB6</accession>
<dbReference type="SUPFAM" id="SSF55060">
    <property type="entry name" value="GHMP Kinase, C-terminal domain"/>
    <property type="match status" value="1"/>
</dbReference>
<gene>
    <name evidence="13" type="primary">thrB</name>
    <name evidence="16" type="ORF">GH810_13380</name>
</gene>
<comment type="catalytic activity">
    <reaction evidence="11 13">
        <text>L-homoserine + ATP = O-phospho-L-homoserine + ADP + H(+)</text>
        <dbReference type="Rhea" id="RHEA:13985"/>
        <dbReference type="ChEBI" id="CHEBI:15378"/>
        <dbReference type="ChEBI" id="CHEBI:30616"/>
        <dbReference type="ChEBI" id="CHEBI:57476"/>
        <dbReference type="ChEBI" id="CHEBI:57590"/>
        <dbReference type="ChEBI" id="CHEBI:456216"/>
        <dbReference type="EC" id="2.7.1.39"/>
    </reaction>
</comment>
<dbReference type="PIRSF" id="PIRSF000676">
    <property type="entry name" value="Homoser_kin"/>
    <property type="match status" value="1"/>
</dbReference>
<sequence length="296" mass="32294">MIKVQVPGTSANVGPGFDAFGLALTIYNTFSFEEKTDGKLTIRGVEKKYQGTTNLVYRSMLKVFKKADHHPNGLYIHSDVGVPISRGLGSSATCIVGGLFGANALIGSPLTTEELFDIAVEMEGHPDNVAPAIFGGLVVSLNDQGKNFYIKSEVHPCFEFYALVPDFPLSTSDARQILPKKINFSDATHNLSRATMTYLALANGNEDILKASMKDRLHQPYRKKLIAHYDVITRKARDMGCLNTCISGAGPTILAVNSVNNHRFQPEMAAYLMAKMPGWQLIALFPDNAGVQILRG</sequence>
<comment type="pathway">
    <text evidence="1 13">Amino-acid biosynthesis; L-threonine biosynthesis; L-threonine from L-aspartate: step 4/5.</text>
</comment>
<dbReference type="InterPro" id="IPR000870">
    <property type="entry name" value="Homoserine_kinase"/>
</dbReference>
<dbReference type="AlphaFoldDB" id="A0A923HXB6"/>
<dbReference type="GO" id="GO:0009088">
    <property type="term" value="P:threonine biosynthetic process"/>
    <property type="evidence" value="ECO:0007669"/>
    <property type="project" value="UniProtKB-UniRule"/>
</dbReference>